<protein>
    <submittedName>
        <fullName evidence="1">Uncharacterized protein</fullName>
    </submittedName>
</protein>
<gene>
    <name evidence="1" type="ORF">C1Y40_05054</name>
</gene>
<organism evidence="1 2">
    <name type="scientific">Mycobacterium talmoniae</name>
    <dbReference type="NCBI Taxonomy" id="1858794"/>
    <lineage>
        <taxon>Bacteria</taxon>
        <taxon>Bacillati</taxon>
        <taxon>Actinomycetota</taxon>
        <taxon>Actinomycetes</taxon>
        <taxon>Mycobacteriales</taxon>
        <taxon>Mycobacteriaceae</taxon>
        <taxon>Mycobacterium</taxon>
    </lineage>
</organism>
<evidence type="ECO:0000313" key="2">
    <source>
        <dbReference type="Proteomes" id="UP000238296"/>
    </source>
</evidence>
<evidence type="ECO:0000313" key="1">
    <source>
        <dbReference type="EMBL" id="PQM44788.1"/>
    </source>
</evidence>
<name>A0A2S8BDS1_9MYCO</name>
<comment type="caution">
    <text evidence="1">The sequence shown here is derived from an EMBL/GenBank/DDBJ whole genome shotgun (WGS) entry which is preliminary data.</text>
</comment>
<sequence>MFCNHATYGATALVIAADEVPVHGPLVSPETTDP</sequence>
<reference evidence="1 2" key="1">
    <citation type="journal article" date="2017" name="Int. J. Syst. Evol. Microbiol.">
        <title>Mycobacterium talmoniae sp. nov., a slowly growing mycobacterium isolated from human respiratory samples.</title>
        <authorList>
            <person name="Davidson R.M."/>
            <person name="DeGroote M.A."/>
            <person name="Marola J.L."/>
            <person name="Buss S."/>
            <person name="Jones V."/>
            <person name="McNeil M.R."/>
            <person name="Freifeld A.G."/>
            <person name="Elaine Epperson L."/>
            <person name="Hasan N.A."/>
            <person name="Jackson M."/>
            <person name="Iwen P.C."/>
            <person name="Salfinger M."/>
            <person name="Strong M."/>
        </authorList>
    </citation>
    <scope>NUCLEOTIDE SEQUENCE [LARGE SCALE GENOMIC DNA]</scope>
    <source>
        <strain evidence="1 2">ATCC BAA-2683</strain>
    </source>
</reference>
<dbReference type="AlphaFoldDB" id="A0A2S8BDS1"/>
<dbReference type="Proteomes" id="UP000238296">
    <property type="component" value="Unassembled WGS sequence"/>
</dbReference>
<accession>A0A2S8BDS1</accession>
<dbReference type="EMBL" id="PPEA01000714">
    <property type="protein sequence ID" value="PQM44788.1"/>
    <property type="molecule type" value="Genomic_DNA"/>
</dbReference>
<proteinExistence type="predicted"/>